<dbReference type="AlphaFoldDB" id="A0AAN6S1M1"/>
<protein>
    <submittedName>
        <fullName evidence="2">Het domain protein</fullName>
    </submittedName>
</protein>
<evidence type="ECO:0000313" key="3">
    <source>
        <dbReference type="Proteomes" id="UP001303473"/>
    </source>
</evidence>
<keyword evidence="3" id="KW-1185">Reference proteome</keyword>
<gene>
    <name evidence="2" type="ORF">QBC46DRAFT_393412</name>
</gene>
<comment type="caution">
    <text evidence="2">The sequence shown here is derived from an EMBL/GenBank/DDBJ whole genome shotgun (WGS) entry which is preliminary data.</text>
</comment>
<dbReference type="PANTHER" id="PTHR24148">
    <property type="entry name" value="ANKYRIN REPEAT DOMAIN-CONTAINING PROTEIN 39 HOMOLOG-RELATED"/>
    <property type="match status" value="1"/>
</dbReference>
<feature type="domain" description="Heterokaryon incompatibility" evidence="1">
    <location>
        <begin position="85"/>
        <end position="237"/>
    </location>
</feature>
<evidence type="ECO:0000259" key="1">
    <source>
        <dbReference type="Pfam" id="PF06985"/>
    </source>
</evidence>
<dbReference type="Pfam" id="PF06985">
    <property type="entry name" value="HET"/>
    <property type="match status" value="1"/>
</dbReference>
<name>A0AAN6S1M1_9PEZI</name>
<evidence type="ECO:0000313" key="2">
    <source>
        <dbReference type="EMBL" id="KAK3937160.1"/>
    </source>
</evidence>
<organism evidence="2 3">
    <name type="scientific">Diplogelasinospora grovesii</name>
    <dbReference type="NCBI Taxonomy" id="303347"/>
    <lineage>
        <taxon>Eukaryota</taxon>
        <taxon>Fungi</taxon>
        <taxon>Dikarya</taxon>
        <taxon>Ascomycota</taxon>
        <taxon>Pezizomycotina</taxon>
        <taxon>Sordariomycetes</taxon>
        <taxon>Sordariomycetidae</taxon>
        <taxon>Sordariales</taxon>
        <taxon>Diplogelasinosporaceae</taxon>
        <taxon>Diplogelasinospora</taxon>
    </lineage>
</organism>
<dbReference type="PANTHER" id="PTHR24148:SF77">
    <property type="entry name" value="HETEROKARYON INCOMPATIBILITY DOMAIN-CONTAINING PROTEIN"/>
    <property type="match status" value="1"/>
</dbReference>
<dbReference type="Proteomes" id="UP001303473">
    <property type="component" value="Unassembled WGS sequence"/>
</dbReference>
<reference evidence="3" key="1">
    <citation type="journal article" date="2023" name="Mol. Phylogenet. Evol.">
        <title>Genome-scale phylogeny and comparative genomics of the fungal order Sordariales.</title>
        <authorList>
            <person name="Hensen N."/>
            <person name="Bonometti L."/>
            <person name="Westerberg I."/>
            <person name="Brannstrom I.O."/>
            <person name="Guillou S."/>
            <person name="Cros-Aarteil S."/>
            <person name="Calhoun S."/>
            <person name="Haridas S."/>
            <person name="Kuo A."/>
            <person name="Mondo S."/>
            <person name="Pangilinan J."/>
            <person name="Riley R."/>
            <person name="LaButti K."/>
            <person name="Andreopoulos B."/>
            <person name="Lipzen A."/>
            <person name="Chen C."/>
            <person name="Yan M."/>
            <person name="Daum C."/>
            <person name="Ng V."/>
            <person name="Clum A."/>
            <person name="Steindorff A."/>
            <person name="Ohm R.A."/>
            <person name="Martin F."/>
            <person name="Silar P."/>
            <person name="Natvig D.O."/>
            <person name="Lalanne C."/>
            <person name="Gautier V."/>
            <person name="Ament-Velasquez S.L."/>
            <person name="Kruys A."/>
            <person name="Hutchinson M.I."/>
            <person name="Powell A.J."/>
            <person name="Barry K."/>
            <person name="Miller A.N."/>
            <person name="Grigoriev I.V."/>
            <person name="Debuchy R."/>
            <person name="Gladieux P."/>
            <person name="Hiltunen Thoren M."/>
            <person name="Johannesson H."/>
        </authorList>
    </citation>
    <scope>NUCLEOTIDE SEQUENCE [LARGE SCALE GENOMIC DNA]</scope>
    <source>
        <strain evidence="3">CBS 340.73</strain>
    </source>
</reference>
<dbReference type="InterPro" id="IPR010730">
    <property type="entry name" value="HET"/>
</dbReference>
<proteinExistence type="predicted"/>
<dbReference type="EMBL" id="MU853862">
    <property type="protein sequence ID" value="KAK3937160.1"/>
    <property type="molecule type" value="Genomic_DNA"/>
</dbReference>
<dbReference type="InterPro" id="IPR052895">
    <property type="entry name" value="HetReg/Transcr_Mod"/>
</dbReference>
<accession>A0AAN6S1M1</accession>
<sequence length="668" mass="76836">MVTKLCFEASKWYSPLKRCFQTNFRQPKFTNTQRSWLTMANSVYRPLDSVHQEIRLLRLLPAERINDPLQAELLYGLLDDADGSYEALSYTWGETNRTGVVSLDGGQCKTELCITTNLDTALRYIRLPKEPRILWVDAICINQDDLAERSHQVTLMRSIYSRCSRDIAWLGALSPDSEADKEVRRGMDFMRKLQSKRLEDLVAEYFGKFFLDYDQQDMLEALFKNPRLWSRVWVMQELACAPEVTLMYMDETLDWRVVSDFLGDGPYADAFHLPAGHHSVSLVSAVFDRAQTIEHQRRIMRDVESKGYTSTLLDVLARFKFATSTDPRDRIYGLLGLVSEKHNIRVDYRKAASEVFAEASRLMIDSSANLDIICQNPWRTDELPEPPFCSWAADFGFDGSRAVDDDYDDGFSRLVFAQRAIYSAGRPECDVPVHVSADGKILRLKGKILGQLGPVRSAKRHDCAGEPVLDYLPHDWLKLYLSDIPQREFRRHSYINGEPLMQAYWRTLVMDCTAYPIRRLTEREVREDVRIFHCDILEQEPGPLENPQLTDIQVQTITGMYSPLTSQFMWGRIRDGGWAFCKSTEESGSLFLMIRPKLCREGDVIAALDGGKVPVILREVEQGHNDSKEGEGKGEKRYRVVCMAYVHGFMDSEAMTRDDLKEQHLWIE</sequence>